<dbReference type="PANTHER" id="PTHR30461">
    <property type="entry name" value="DNA-INVERTASE FROM LAMBDOID PROPHAGE"/>
    <property type="match status" value="1"/>
</dbReference>
<keyword evidence="9" id="KW-1185">Reference proteome</keyword>
<dbReference type="SMART" id="SM00857">
    <property type="entry name" value="Resolvase"/>
    <property type="match status" value="1"/>
</dbReference>
<dbReference type="OrthoDB" id="9797501at2"/>
<feature type="domain" description="Resolvase/invertase-type recombinase catalytic" evidence="7">
    <location>
        <begin position="1"/>
        <end position="144"/>
    </location>
</feature>
<dbReference type="InterPro" id="IPR006120">
    <property type="entry name" value="Resolvase_HTH_dom"/>
</dbReference>
<gene>
    <name evidence="8" type="ORF">EV207_12540</name>
</gene>
<accession>A0A4R2NRJ9</accession>
<keyword evidence="4" id="KW-0233">DNA recombination</keyword>
<sequence>MLIGYARVSSFQQNLERQIRSLKDFGCNKVFADKISGKNFDRPEYQKMKSKLRFGDTLVIPSLSRLGRSKQGILDEWKELMKEDIDIVVLDMPILDTRKYKDLEGIGQLITDIVLQLLSWMVEEERTNIRENQRQGIEIAKIEGKYNGRKVKYHANATGKDKIIYDKIIEMLNLGKSVIDIHDATGVARNTIYRIKRDKENNERI</sequence>
<dbReference type="Pfam" id="PF00239">
    <property type="entry name" value="Resolvase"/>
    <property type="match status" value="1"/>
</dbReference>
<dbReference type="GO" id="GO:0000150">
    <property type="term" value="F:DNA strand exchange activity"/>
    <property type="evidence" value="ECO:0007669"/>
    <property type="project" value="InterPro"/>
</dbReference>
<evidence type="ECO:0000313" key="8">
    <source>
        <dbReference type="EMBL" id="TCP24480.1"/>
    </source>
</evidence>
<dbReference type="PANTHER" id="PTHR30461:SF26">
    <property type="entry name" value="RESOLVASE HOMOLOG YNEB"/>
    <property type="match status" value="1"/>
</dbReference>
<dbReference type="CDD" id="cd03768">
    <property type="entry name" value="SR_ResInv"/>
    <property type="match status" value="1"/>
</dbReference>
<reference evidence="8 9" key="1">
    <citation type="submission" date="2019-03" db="EMBL/GenBank/DDBJ databases">
        <title>Genomic Encyclopedia of Type Strains, Phase IV (KMG-IV): sequencing the most valuable type-strain genomes for metagenomic binning, comparative biology and taxonomic classification.</title>
        <authorList>
            <person name="Goeker M."/>
        </authorList>
    </citation>
    <scope>NUCLEOTIDE SEQUENCE [LARGE SCALE GENOMIC DNA]</scope>
    <source>
        <strain evidence="8 9">DSM 19377</strain>
    </source>
</reference>
<dbReference type="InterPro" id="IPR006119">
    <property type="entry name" value="Resolv_N"/>
</dbReference>
<evidence type="ECO:0000256" key="1">
    <source>
        <dbReference type="ARBA" id="ARBA00009913"/>
    </source>
</evidence>
<organism evidence="8 9">
    <name type="scientific">Scopulibacillus darangshiensis</name>
    <dbReference type="NCBI Taxonomy" id="442528"/>
    <lineage>
        <taxon>Bacteria</taxon>
        <taxon>Bacillati</taxon>
        <taxon>Bacillota</taxon>
        <taxon>Bacilli</taxon>
        <taxon>Bacillales</taxon>
        <taxon>Sporolactobacillaceae</taxon>
        <taxon>Scopulibacillus</taxon>
    </lineage>
</organism>
<proteinExistence type="inferred from homology"/>
<evidence type="ECO:0000256" key="5">
    <source>
        <dbReference type="PIRSR" id="PIRSR606118-50"/>
    </source>
</evidence>
<dbReference type="GO" id="GO:0015074">
    <property type="term" value="P:DNA integration"/>
    <property type="evidence" value="ECO:0007669"/>
    <property type="project" value="UniProtKB-KW"/>
</dbReference>
<dbReference type="EMBL" id="SLXK01000025">
    <property type="protein sequence ID" value="TCP24480.1"/>
    <property type="molecule type" value="Genomic_DNA"/>
</dbReference>
<evidence type="ECO:0000256" key="6">
    <source>
        <dbReference type="PROSITE-ProRule" id="PRU10137"/>
    </source>
</evidence>
<evidence type="ECO:0000256" key="3">
    <source>
        <dbReference type="ARBA" id="ARBA00023125"/>
    </source>
</evidence>
<evidence type="ECO:0000256" key="2">
    <source>
        <dbReference type="ARBA" id="ARBA00022908"/>
    </source>
</evidence>
<dbReference type="Gene3D" id="3.40.50.1390">
    <property type="entry name" value="Resolvase, N-terminal catalytic domain"/>
    <property type="match status" value="1"/>
</dbReference>
<dbReference type="Pfam" id="PF02796">
    <property type="entry name" value="HTH_7"/>
    <property type="match status" value="1"/>
</dbReference>
<evidence type="ECO:0000259" key="7">
    <source>
        <dbReference type="PROSITE" id="PS51736"/>
    </source>
</evidence>
<dbReference type="Gene3D" id="1.10.10.60">
    <property type="entry name" value="Homeodomain-like"/>
    <property type="match status" value="1"/>
</dbReference>
<dbReference type="PROSITE" id="PS00397">
    <property type="entry name" value="RECOMBINASES_1"/>
    <property type="match status" value="1"/>
</dbReference>
<name>A0A4R2NRJ9_9BACL</name>
<dbReference type="InterPro" id="IPR036162">
    <property type="entry name" value="Resolvase-like_N_sf"/>
</dbReference>
<evidence type="ECO:0000256" key="4">
    <source>
        <dbReference type="ARBA" id="ARBA00023172"/>
    </source>
</evidence>
<comment type="similarity">
    <text evidence="1">Belongs to the site-specific recombinase resolvase family.</text>
</comment>
<dbReference type="RefSeq" id="WP_132747035.1">
    <property type="nucleotide sequence ID" value="NZ_SLXK01000025.1"/>
</dbReference>
<dbReference type="PROSITE" id="PS51736">
    <property type="entry name" value="RECOMBINASES_3"/>
    <property type="match status" value="1"/>
</dbReference>
<dbReference type="AlphaFoldDB" id="A0A4R2NRJ9"/>
<protein>
    <submittedName>
        <fullName evidence="8">DNA invertase Pin-like site-specific DNA recombinase</fullName>
    </submittedName>
</protein>
<keyword evidence="2" id="KW-0229">DNA integration</keyword>
<dbReference type="InterPro" id="IPR050639">
    <property type="entry name" value="SSR_resolvase"/>
</dbReference>
<feature type="active site" description="O-(5'-phospho-DNA)-serine intermediate" evidence="5 6">
    <location>
        <position position="9"/>
    </location>
</feature>
<evidence type="ECO:0000313" key="9">
    <source>
        <dbReference type="Proteomes" id="UP000295416"/>
    </source>
</evidence>
<keyword evidence="3" id="KW-0238">DNA-binding</keyword>
<dbReference type="SUPFAM" id="SSF53041">
    <property type="entry name" value="Resolvase-like"/>
    <property type="match status" value="1"/>
</dbReference>
<comment type="caution">
    <text evidence="8">The sequence shown here is derived from an EMBL/GenBank/DDBJ whole genome shotgun (WGS) entry which is preliminary data.</text>
</comment>
<dbReference type="GO" id="GO:0003677">
    <property type="term" value="F:DNA binding"/>
    <property type="evidence" value="ECO:0007669"/>
    <property type="project" value="UniProtKB-KW"/>
</dbReference>
<dbReference type="InterPro" id="IPR006118">
    <property type="entry name" value="Recombinase_CS"/>
</dbReference>
<dbReference type="Proteomes" id="UP000295416">
    <property type="component" value="Unassembled WGS sequence"/>
</dbReference>